<dbReference type="EMBL" id="CM042051">
    <property type="protein sequence ID" value="KAI3728021.1"/>
    <property type="molecule type" value="Genomic_DNA"/>
</dbReference>
<evidence type="ECO:0000313" key="1">
    <source>
        <dbReference type="EMBL" id="KAI3728021.1"/>
    </source>
</evidence>
<dbReference type="Proteomes" id="UP001055879">
    <property type="component" value="Linkage Group LG05"/>
</dbReference>
<sequence>MVSLGPAKPTFYCVINKNKNANLTHGLNPSQRGTHGRPQPLALRHEALPACSGESRESPPHRSLLHLQPFRPPPLQSTCSKFIIVQVLCLSSCKFIRMSILNKRKKPEPKPGGGGLVESDRVVLNVIKSKKEMAIWTRDLKKETNLPDPIINKCLKNLQALGLIKEVAHVQMKGRKHYIAAEFEPSKEITGGSWYVDGNLDTAFIDQLKDLCLKIIRKLKVATADGVYDFFKTNRLTNTDCTSQQISEILRSMVLDNMIIDVTSTGLGEYHSIPIGKLCYRCPPAGDLSQGPITGAMVSIPCGVCPRIRQCTPDGLISPSTCVYYTKWLDF</sequence>
<comment type="caution">
    <text evidence="1">The sequence shown here is derived from an EMBL/GenBank/DDBJ whole genome shotgun (WGS) entry which is preliminary data.</text>
</comment>
<accession>A0ACB9C169</accession>
<proteinExistence type="predicted"/>
<protein>
    <submittedName>
        <fullName evidence="1">Uncharacterized protein</fullName>
    </submittedName>
</protein>
<keyword evidence="2" id="KW-1185">Reference proteome</keyword>
<gene>
    <name evidence="1" type="ORF">L6452_16647</name>
</gene>
<organism evidence="1 2">
    <name type="scientific">Arctium lappa</name>
    <name type="common">Greater burdock</name>
    <name type="synonym">Lappa major</name>
    <dbReference type="NCBI Taxonomy" id="4217"/>
    <lineage>
        <taxon>Eukaryota</taxon>
        <taxon>Viridiplantae</taxon>
        <taxon>Streptophyta</taxon>
        <taxon>Embryophyta</taxon>
        <taxon>Tracheophyta</taxon>
        <taxon>Spermatophyta</taxon>
        <taxon>Magnoliopsida</taxon>
        <taxon>eudicotyledons</taxon>
        <taxon>Gunneridae</taxon>
        <taxon>Pentapetalae</taxon>
        <taxon>asterids</taxon>
        <taxon>campanulids</taxon>
        <taxon>Asterales</taxon>
        <taxon>Asteraceae</taxon>
        <taxon>Carduoideae</taxon>
        <taxon>Cardueae</taxon>
        <taxon>Arctiinae</taxon>
        <taxon>Arctium</taxon>
    </lineage>
</organism>
<reference evidence="1 2" key="2">
    <citation type="journal article" date="2022" name="Mol. Ecol. Resour.">
        <title>The genomes of chicory, endive, great burdock and yacon provide insights into Asteraceae paleo-polyploidization history and plant inulin production.</title>
        <authorList>
            <person name="Fan W."/>
            <person name="Wang S."/>
            <person name="Wang H."/>
            <person name="Wang A."/>
            <person name="Jiang F."/>
            <person name="Liu H."/>
            <person name="Zhao H."/>
            <person name="Xu D."/>
            <person name="Zhang Y."/>
        </authorList>
    </citation>
    <scope>NUCLEOTIDE SEQUENCE [LARGE SCALE GENOMIC DNA]</scope>
    <source>
        <strain evidence="2">cv. Niubang</strain>
    </source>
</reference>
<name>A0ACB9C169_ARCLA</name>
<reference evidence="2" key="1">
    <citation type="journal article" date="2022" name="Mol. Ecol. Resour.">
        <title>The genomes of chicory, endive, great burdock and yacon provide insights into Asteraceae palaeo-polyploidization history and plant inulin production.</title>
        <authorList>
            <person name="Fan W."/>
            <person name="Wang S."/>
            <person name="Wang H."/>
            <person name="Wang A."/>
            <person name="Jiang F."/>
            <person name="Liu H."/>
            <person name="Zhao H."/>
            <person name="Xu D."/>
            <person name="Zhang Y."/>
        </authorList>
    </citation>
    <scope>NUCLEOTIDE SEQUENCE [LARGE SCALE GENOMIC DNA]</scope>
    <source>
        <strain evidence="2">cv. Niubang</strain>
    </source>
</reference>
<evidence type="ECO:0000313" key="2">
    <source>
        <dbReference type="Proteomes" id="UP001055879"/>
    </source>
</evidence>